<reference evidence="2 3" key="1">
    <citation type="submission" date="2019-08" db="EMBL/GenBank/DDBJ databases">
        <title>Whole genome of Aphis craccivora.</title>
        <authorList>
            <person name="Voronova N.V."/>
            <person name="Shulinski R.S."/>
            <person name="Bandarenka Y.V."/>
            <person name="Zhorov D.G."/>
            <person name="Warner D."/>
        </authorList>
    </citation>
    <scope>NUCLEOTIDE SEQUENCE [LARGE SCALE GENOMIC DNA]</scope>
    <source>
        <strain evidence="2">180601</strain>
        <tissue evidence="2">Whole Body</tissue>
    </source>
</reference>
<dbReference type="InterPro" id="IPR008906">
    <property type="entry name" value="HATC_C_dom"/>
</dbReference>
<dbReference type="OrthoDB" id="6159421at2759"/>
<feature type="domain" description="HAT C-terminal dimerisation" evidence="1">
    <location>
        <begin position="62"/>
        <end position="111"/>
    </location>
</feature>
<dbReference type="Proteomes" id="UP000478052">
    <property type="component" value="Unassembled WGS sequence"/>
</dbReference>
<comment type="caution">
    <text evidence="2">The sequence shown here is derived from an EMBL/GenBank/DDBJ whole genome shotgun (WGS) entry which is preliminary data.</text>
</comment>
<protein>
    <recommendedName>
        <fullName evidence="1">HAT C-terminal dimerisation domain-containing protein</fullName>
    </recommendedName>
</protein>
<evidence type="ECO:0000313" key="3">
    <source>
        <dbReference type="Proteomes" id="UP000478052"/>
    </source>
</evidence>
<dbReference type="GO" id="GO:0046983">
    <property type="term" value="F:protein dimerization activity"/>
    <property type="evidence" value="ECO:0007669"/>
    <property type="project" value="InterPro"/>
</dbReference>
<keyword evidence="3" id="KW-1185">Reference proteome</keyword>
<dbReference type="AlphaFoldDB" id="A0A6G0Y4E7"/>
<sequence length="254" mass="29477">MKYYCRFLIPLIKVVPRLVDNDILNQQIDDQWRSLPIALAKCPNEDIINLPVDKCWQVQFLWEIQKYSNTFIELCTFALDVLCLPHENADCERVFSAVNWVKTKFRNRLVTDTISGGNKICWSGIRSITYIMKHQGRKRITLRCSKERSLKSSGTIYTDLELGHLQIGKNFSPLFPPHVWNVHNITLNDGNRTKNETEGWSNRFSKLVGHCHPSIWILITKIHLEVANDETKLARSALGTLQKKKKLKIYAELQ</sequence>
<proteinExistence type="predicted"/>
<gene>
    <name evidence="2" type="ORF">FWK35_00033175</name>
</gene>
<dbReference type="InterPro" id="IPR012337">
    <property type="entry name" value="RNaseH-like_sf"/>
</dbReference>
<feature type="non-terminal residue" evidence="2">
    <location>
        <position position="254"/>
    </location>
</feature>
<evidence type="ECO:0000259" key="1">
    <source>
        <dbReference type="Pfam" id="PF05699"/>
    </source>
</evidence>
<dbReference type="SUPFAM" id="SSF53098">
    <property type="entry name" value="Ribonuclease H-like"/>
    <property type="match status" value="1"/>
</dbReference>
<accession>A0A6G0Y4E7</accession>
<dbReference type="EMBL" id="VUJU01006245">
    <property type="protein sequence ID" value="KAF0749053.1"/>
    <property type="molecule type" value="Genomic_DNA"/>
</dbReference>
<dbReference type="Pfam" id="PF05699">
    <property type="entry name" value="Dimer_Tnp_hAT"/>
    <property type="match status" value="1"/>
</dbReference>
<name>A0A6G0Y4E7_APHCR</name>
<organism evidence="2 3">
    <name type="scientific">Aphis craccivora</name>
    <name type="common">Cowpea aphid</name>
    <dbReference type="NCBI Taxonomy" id="307492"/>
    <lineage>
        <taxon>Eukaryota</taxon>
        <taxon>Metazoa</taxon>
        <taxon>Ecdysozoa</taxon>
        <taxon>Arthropoda</taxon>
        <taxon>Hexapoda</taxon>
        <taxon>Insecta</taxon>
        <taxon>Pterygota</taxon>
        <taxon>Neoptera</taxon>
        <taxon>Paraneoptera</taxon>
        <taxon>Hemiptera</taxon>
        <taxon>Sternorrhyncha</taxon>
        <taxon>Aphidomorpha</taxon>
        <taxon>Aphidoidea</taxon>
        <taxon>Aphididae</taxon>
        <taxon>Aphidini</taxon>
        <taxon>Aphis</taxon>
        <taxon>Aphis</taxon>
    </lineage>
</organism>
<evidence type="ECO:0000313" key="2">
    <source>
        <dbReference type="EMBL" id="KAF0749053.1"/>
    </source>
</evidence>